<evidence type="ECO:0000313" key="2">
    <source>
        <dbReference type="Proteomes" id="UP000014244"/>
    </source>
</evidence>
<organism evidence="1 2">
    <name type="scientific">Lacticaseibacillus paracasei subsp. paracasei Lpp41</name>
    <dbReference type="NCBI Taxonomy" id="1256208"/>
    <lineage>
        <taxon>Bacteria</taxon>
        <taxon>Bacillati</taxon>
        <taxon>Bacillota</taxon>
        <taxon>Bacilli</taxon>
        <taxon>Lactobacillales</taxon>
        <taxon>Lactobacillaceae</taxon>
        <taxon>Lacticaseibacillus</taxon>
    </lineage>
</organism>
<accession>A0A829H483</accession>
<evidence type="ECO:0000313" key="1">
    <source>
        <dbReference type="EMBL" id="EPC71109.1"/>
    </source>
</evidence>
<reference evidence="1 2" key="1">
    <citation type="journal article" date="2013" name="PLoS ONE">
        <title>Lactobacillus paracasei comparative genomics: towards species pan-genome definition and exploitation of diversity.</title>
        <authorList>
            <person name="Smokvina T."/>
            <person name="Wels M."/>
            <person name="Polka J."/>
            <person name="Chervaux C."/>
            <person name="Brisse S."/>
            <person name="Boekhorst J."/>
            <person name="van Hylckama Vlieg J.E."/>
            <person name="Siezen R.J."/>
        </authorList>
    </citation>
    <scope>NUCLEOTIDE SEQUENCE [LARGE SCALE GENOMIC DNA]</scope>
    <source>
        <strain evidence="1 2">Lpp41</strain>
    </source>
</reference>
<dbReference type="AlphaFoldDB" id="A0A829H483"/>
<proteinExistence type="predicted"/>
<gene>
    <name evidence="1" type="ORF">Lpp41_12472</name>
</gene>
<dbReference type="Proteomes" id="UP000014244">
    <property type="component" value="Unassembled WGS sequence"/>
</dbReference>
<name>A0A829H483_LACPA</name>
<dbReference type="EMBL" id="ANKE01000602">
    <property type="protein sequence ID" value="EPC71109.1"/>
    <property type="molecule type" value="Genomic_DNA"/>
</dbReference>
<protein>
    <submittedName>
        <fullName evidence="1">Uncharacterized protein</fullName>
    </submittedName>
</protein>
<comment type="caution">
    <text evidence="1">The sequence shown here is derived from an EMBL/GenBank/DDBJ whole genome shotgun (WGS) entry which is preliminary data.</text>
</comment>
<sequence length="90" mass="10146">MSSNVVLTQTQLREIKLKHGLIELIIPRWKRGGREMVSKDALVSYASGWKFFPDAVPIGRVVRVVPENSAMVRATLVPEANLLTFLKQEN</sequence>